<organism evidence="9 10">
    <name type="scientific">Chryseosolibacter histidini</name>
    <dbReference type="NCBI Taxonomy" id="2782349"/>
    <lineage>
        <taxon>Bacteria</taxon>
        <taxon>Pseudomonadati</taxon>
        <taxon>Bacteroidota</taxon>
        <taxon>Cytophagia</taxon>
        <taxon>Cytophagales</taxon>
        <taxon>Chryseotaleaceae</taxon>
        <taxon>Chryseosolibacter</taxon>
    </lineage>
</organism>
<gene>
    <name evidence="9" type="ORF">KK083_20070</name>
</gene>
<feature type="transmembrane region" description="Helical" evidence="6">
    <location>
        <begin position="372"/>
        <end position="398"/>
    </location>
</feature>
<feature type="domain" description="MacB-like periplasmic core" evidence="8">
    <location>
        <begin position="21"/>
        <end position="243"/>
    </location>
</feature>
<dbReference type="Pfam" id="PF12704">
    <property type="entry name" value="MacB_PCD"/>
    <property type="match status" value="2"/>
</dbReference>
<dbReference type="GO" id="GO:0005886">
    <property type="term" value="C:plasma membrane"/>
    <property type="evidence" value="ECO:0007669"/>
    <property type="project" value="UniProtKB-SubCell"/>
</dbReference>
<keyword evidence="5 6" id="KW-0472">Membrane</keyword>
<feature type="transmembrane region" description="Helical" evidence="6">
    <location>
        <begin position="285"/>
        <end position="307"/>
    </location>
</feature>
<protein>
    <submittedName>
        <fullName evidence="9">ABC transporter permease</fullName>
    </submittedName>
</protein>
<feature type="transmembrane region" description="Helical" evidence="6">
    <location>
        <begin position="669"/>
        <end position="690"/>
    </location>
</feature>
<feature type="transmembrane region" description="Helical" evidence="6">
    <location>
        <begin position="752"/>
        <end position="770"/>
    </location>
</feature>
<evidence type="ECO:0000256" key="4">
    <source>
        <dbReference type="ARBA" id="ARBA00022989"/>
    </source>
</evidence>
<evidence type="ECO:0000256" key="2">
    <source>
        <dbReference type="ARBA" id="ARBA00022475"/>
    </source>
</evidence>
<evidence type="ECO:0000256" key="1">
    <source>
        <dbReference type="ARBA" id="ARBA00004651"/>
    </source>
</evidence>
<feature type="transmembrane region" description="Helical" evidence="6">
    <location>
        <begin position="721"/>
        <end position="740"/>
    </location>
</feature>
<proteinExistence type="predicted"/>
<dbReference type="RefSeq" id="WP_254166926.1">
    <property type="nucleotide sequence ID" value="NZ_JAHESF010000022.1"/>
</dbReference>
<feature type="transmembrane region" description="Helical" evidence="6">
    <location>
        <begin position="20"/>
        <end position="41"/>
    </location>
</feature>
<accession>A0AAP2GKM4</accession>
<comment type="subcellular location">
    <subcellularLocation>
        <location evidence="1">Cell membrane</location>
        <topology evidence="1">Multi-pass membrane protein</topology>
    </subcellularLocation>
</comment>
<sequence length="789" mass="88212">MIKHNLLLLYRNFRRFRGTFFINLIGLSTGLTCALLIWLWVSDELGVDKFHENDSQLFQVMINQNRPDGIVTTGEGPALLAEALQQEMPEIEYAVGASPIDNYFTLSGDPEKHITALGQFADKDFFTIFSYPLLQGDKKKALTDKHAIVISETTAMALFGTTQNIIGRSVEWQAPHVKRQVTVTGIFKDLPVNSSNQFDFMLAYESYKELLGGGLHWGNLNAITYVQLQPGTDLAQFNNKIEGLVKRKAKDSNLTIFLKPYSENYLYGNYDNGKVAGGRIAYVRLFSLIAIFIVIIACINFMNLATAKASRRIREVGIKKAIGAARQTLILQYLAESMLMTFVSLALAIFMVDLLLPQFNAITGKQLTFSPNISLVLSLVGITLFTGLLAGSYPALYLSRFSPAVVLKGKLHNQVGEQWARKGLVVFQFALSVIFIVSVLVINRQISYVQTKNLGYNKDNILYFNTEGRVTEQLETFLTEVRNVPGVVNASSMWGNLSGLTGFTTGSFDWEGRNDDEIVQFEHLGVNYDILEMLGIEMVEGRTFSRNHANETKKVILNEAAIEVMGLKDPVGKIFNLWGNDLEIIGIARNFHFKSLHENVKPFFVRLTPNEFSRVLVKIEGGKEKETIARLQKLYKAFNPGFAFDHGFLDDEYQAQYITEKRVASLSEYFAALAILISCLGLFGLAAFTAERRLKEIGIRKVLGASTTGIVLLLSRDFTKIVVTAIVIALPVSYFITTQWLNDFAFRITLAWWYFAGAGAIAMVIAWITVGTQSLKAARVNPTQCLKDE</sequence>
<keyword evidence="2" id="KW-1003">Cell membrane</keyword>
<feature type="domain" description="ABC3 transporter permease C-terminal" evidence="7">
    <location>
        <begin position="288"/>
        <end position="403"/>
    </location>
</feature>
<evidence type="ECO:0000256" key="5">
    <source>
        <dbReference type="ARBA" id="ARBA00023136"/>
    </source>
</evidence>
<feature type="transmembrane region" description="Helical" evidence="6">
    <location>
        <begin position="328"/>
        <end position="352"/>
    </location>
</feature>
<reference evidence="9 10" key="1">
    <citation type="submission" date="2021-05" db="EMBL/GenBank/DDBJ databases">
        <title>A Polyphasic approach of four new species of the genus Ohtaekwangia: Ohtaekwangia histidinii sp. nov., Ohtaekwangia cretensis sp. nov., Ohtaekwangia indiensis sp. nov., Ohtaekwangia reichenbachii sp. nov. from diverse environment.</title>
        <authorList>
            <person name="Octaviana S."/>
        </authorList>
    </citation>
    <scope>NUCLEOTIDE SEQUENCE [LARGE SCALE GENOMIC DNA]</scope>
    <source>
        <strain evidence="9 10">PWU4</strain>
    </source>
</reference>
<evidence type="ECO:0000313" key="9">
    <source>
        <dbReference type="EMBL" id="MBT1699204.1"/>
    </source>
</evidence>
<dbReference type="InterPro" id="IPR003838">
    <property type="entry name" value="ABC3_permease_C"/>
</dbReference>
<dbReference type="EMBL" id="JAHESF010000022">
    <property type="protein sequence ID" value="MBT1699204.1"/>
    <property type="molecule type" value="Genomic_DNA"/>
</dbReference>
<dbReference type="GO" id="GO:0022857">
    <property type="term" value="F:transmembrane transporter activity"/>
    <property type="evidence" value="ECO:0007669"/>
    <property type="project" value="TreeGrafter"/>
</dbReference>
<name>A0AAP2GKM4_9BACT</name>
<dbReference type="PANTHER" id="PTHR30572">
    <property type="entry name" value="MEMBRANE COMPONENT OF TRANSPORTER-RELATED"/>
    <property type="match status" value="1"/>
</dbReference>
<evidence type="ECO:0000313" key="10">
    <source>
        <dbReference type="Proteomes" id="UP001319200"/>
    </source>
</evidence>
<keyword evidence="4 6" id="KW-1133">Transmembrane helix</keyword>
<keyword evidence="10" id="KW-1185">Reference proteome</keyword>
<feature type="transmembrane region" description="Helical" evidence="6">
    <location>
        <begin position="419"/>
        <end position="442"/>
    </location>
</feature>
<evidence type="ECO:0000256" key="3">
    <source>
        <dbReference type="ARBA" id="ARBA00022692"/>
    </source>
</evidence>
<evidence type="ECO:0000259" key="7">
    <source>
        <dbReference type="Pfam" id="PF02687"/>
    </source>
</evidence>
<comment type="caution">
    <text evidence="9">The sequence shown here is derived from an EMBL/GenBank/DDBJ whole genome shotgun (WGS) entry which is preliminary data.</text>
</comment>
<feature type="domain" description="ABC3 transporter permease C-terminal" evidence="7">
    <location>
        <begin position="670"/>
        <end position="782"/>
    </location>
</feature>
<evidence type="ECO:0000256" key="6">
    <source>
        <dbReference type="SAM" id="Phobius"/>
    </source>
</evidence>
<dbReference type="AlphaFoldDB" id="A0AAP2GKM4"/>
<dbReference type="PANTHER" id="PTHR30572:SF18">
    <property type="entry name" value="ABC-TYPE MACROLIDE FAMILY EXPORT SYSTEM PERMEASE COMPONENT 2"/>
    <property type="match status" value="1"/>
</dbReference>
<feature type="domain" description="MacB-like periplasmic core" evidence="8">
    <location>
        <begin position="430"/>
        <end position="592"/>
    </location>
</feature>
<dbReference type="Pfam" id="PF02687">
    <property type="entry name" value="FtsX"/>
    <property type="match status" value="2"/>
</dbReference>
<dbReference type="InterPro" id="IPR050250">
    <property type="entry name" value="Macrolide_Exporter_MacB"/>
</dbReference>
<evidence type="ECO:0000259" key="8">
    <source>
        <dbReference type="Pfam" id="PF12704"/>
    </source>
</evidence>
<dbReference type="InterPro" id="IPR025857">
    <property type="entry name" value="MacB_PCD"/>
</dbReference>
<keyword evidence="3 6" id="KW-0812">Transmembrane</keyword>
<dbReference type="Proteomes" id="UP001319200">
    <property type="component" value="Unassembled WGS sequence"/>
</dbReference>